<feature type="signal peptide" evidence="1">
    <location>
        <begin position="1"/>
        <end position="25"/>
    </location>
</feature>
<proteinExistence type="predicted"/>
<dbReference type="InterPro" id="IPR008928">
    <property type="entry name" value="6-hairpin_glycosidase_sf"/>
</dbReference>
<dbReference type="GO" id="GO:0016052">
    <property type="term" value="P:carbohydrate catabolic process"/>
    <property type="evidence" value="ECO:0007669"/>
    <property type="project" value="InterPro"/>
</dbReference>
<keyword evidence="2" id="KW-0326">Glycosidase</keyword>
<keyword evidence="3" id="KW-1185">Reference proteome</keyword>
<keyword evidence="2" id="KW-0378">Hydrolase</keyword>
<reference evidence="2" key="1">
    <citation type="journal article" date="2020" name="Stud. Mycol.">
        <title>101 Dothideomycetes genomes: a test case for predicting lifestyles and emergence of pathogens.</title>
        <authorList>
            <person name="Haridas S."/>
            <person name="Albert R."/>
            <person name="Binder M."/>
            <person name="Bloem J."/>
            <person name="Labutti K."/>
            <person name="Salamov A."/>
            <person name="Andreopoulos B."/>
            <person name="Baker S."/>
            <person name="Barry K."/>
            <person name="Bills G."/>
            <person name="Bluhm B."/>
            <person name="Cannon C."/>
            <person name="Castanera R."/>
            <person name="Culley D."/>
            <person name="Daum C."/>
            <person name="Ezra D."/>
            <person name="Gonzalez J."/>
            <person name="Henrissat B."/>
            <person name="Kuo A."/>
            <person name="Liang C."/>
            <person name="Lipzen A."/>
            <person name="Lutzoni F."/>
            <person name="Magnuson J."/>
            <person name="Mondo S."/>
            <person name="Nolan M."/>
            <person name="Ohm R."/>
            <person name="Pangilinan J."/>
            <person name="Park H.-J."/>
            <person name="Ramirez L."/>
            <person name="Alfaro M."/>
            <person name="Sun H."/>
            <person name="Tritt A."/>
            <person name="Yoshinaga Y."/>
            <person name="Zwiers L.-H."/>
            <person name="Turgeon B."/>
            <person name="Goodwin S."/>
            <person name="Spatafora J."/>
            <person name="Crous P."/>
            <person name="Grigoriev I."/>
        </authorList>
    </citation>
    <scope>NUCLEOTIDE SEQUENCE</scope>
    <source>
        <strain evidence="2">CBS 269.34</strain>
    </source>
</reference>
<organism evidence="2 3">
    <name type="scientific">Lophium mytilinum</name>
    <dbReference type="NCBI Taxonomy" id="390894"/>
    <lineage>
        <taxon>Eukaryota</taxon>
        <taxon>Fungi</taxon>
        <taxon>Dikarya</taxon>
        <taxon>Ascomycota</taxon>
        <taxon>Pezizomycotina</taxon>
        <taxon>Dothideomycetes</taxon>
        <taxon>Pleosporomycetidae</taxon>
        <taxon>Mytilinidiales</taxon>
        <taxon>Mytilinidiaceae</taxon>
        <taxon>Lophium</taxon>
    </lineage>
</organism>
<dbReference type="InterPro" id="IPR005198">
    <property type="entry name" value="Glyco_hydro_76"/>
</dbReference>
<dbReference type="GO" id="GO:0008496">
    <property type="term" value="F:mannan endo-1,6-alpha-mannosidase activity"/>
    <property type="evidence" value="ECO:0007669"/>
    <property type="project" value="UniProtKB-EC"/>
</dbReference>
<dbReference type="SUPFAM" id="SSF48208">
    <property type="entry name" value="Six-hairpin glycosidases"/>
    <property type="match status" value="1"/>
</dbReference>
<keyword evidence="1" id="KW-0732">Signal</keyword>
<accession>A0A6A6RCZ7</accession>
<feature type="chain" id="PRO_5025520718" evidence="1">
    <location>
        <begin position="26"/>
        <end position="395"/>
    </location>
</feature>
<dbReference type="Proteomes" id="UP000799750">
    <property type="component" value="Unassembled WGS sequence"/>
</dbReference>
<dbReference type="AlphaFoldDB" id="A0A6A6RCZ7"/>
<evidence type="ECO:0000256" key="1">
    <source>
        <dbReference type="SAM" id="SignalP"/>
    </source>
</evidence>
<gene>
    <name evidence="2" type="ORF">BU16DRAFT_449813</name>
</gene>
<name>A0A6A6RCZ7_9PEZI</name>
<dbReference type="PANTHER" id="PTHR47791">
    <property type="entry name" value="MEIOTICALLY UP-REGULATED GENE 191 PROTEIN"/>
    <property type="match status" value="1"/>
</dbReference>
<evidence type="ECO:0000313" key="3">
    <source>
        <dbReference type="Proteomes" id="UP000799750"/>
    </source>
</evidence>
<sequence>MLLHFLTSVSASFLLLLAKNTQVFAQSAESKATTSLNTLQAAWYNETSGIWDTAGWWNGANCLTMLADFAAIDKSVVPLATHVFNNTYVVAPAVNPAPGIEKVNTNGEPHTYYPPSWPHHWPPGHYGHPGQVNASEWLDGYYDDDGWWALAWIAAYDITKNQDYLQTAIGIFEGMTAGWPTNCINGGIWWSYKHDYANAIANELFLSVAAHLANRVPNKAYYVNWAQKEWKWFKASGMINANNTINDGLTLDCKNNGQTVWTYNQGVVLGGLVELNKAAPDSSYLLAAAKIAAAAISALTDTNGVVHDYGCEPNCAPDGTQFKGIFVRNLQALHSVAPHQEYVRVIQASANSIWKNDRNQGDMLSVNWAGPFVDPVNASTHCSAMDALVAAVVVH</sequence>
<dbReference type="Gene3D" id="1.50.10.20">
    <property type="match status" value="1"/>
</dbReference>
<dbReference type="EMBL" id="MU004181">
    <property type="protein sequence ID" value="KAF2502625.1"/>
    <property type="molecule type" value="Genomic_DNA"/>
</dbReference>
<dbReference type="OrthoDB" id="9984024at2759"/>
<evidence type="ECO:0000313" key="2">
    <source>
        <dbReference type="EMBL" id="KAF2502625.1"/>
    </source>
</evidence>
<protein>
    <submittedName>
        <fullName evidence="2">Six-hairpin glycosidase</fullName>
    </submittedName>
</protein>
<dbReference type="InterPro" id="IPR053169">
    <property type="entry name" value="MUG_Protein"/>
</dbReference>
<dbReference type="Pfam" id="PF03663">
    <property type="entry name" value="Glyco_hydro_76"/>
    <property type="match status" value="1"/>
</dbReference>
<dbReference type="PANTHER" id="PTHR47791:SF1">
    <property type="entry name" value="ENDO MANNANASE, GH76 FAMILY (EUROFUNG)"/>
    <property type="match status" value="1"/>
</dbReference>